<dbReference type="Gene3D" id="2.30.30.40">
    <property type="entry name" value="SH3 Domains"/>
    <property type="match status" value="1"/>
</dbReference>
<evidence type="ECO:0000313" key="3">
    <source>
        <dbReference type="Proteomes" id="UP000245086"/>
    </source>
</evidence>
<dbReference type="Proteomes" id="UP000245086">
    <property type="component" value="Unassembled WGS sequence"/>
</dbReference>
<proteinExistence type="predicted"/>
<keyword evidence="3" id="KW-1185">Reference proteome</keyword>
<dbReference type="SUPFAM" id="SSF50341">
    <property type="entry name" value="CheW-like"/>
    <property type="match status" value="1"/>
</dbReference>
<feature type="domain" description="CheW-like" evidence="1">
    <location>
        <begin position="12"/>
        <end position="152"/>
    </location>
</feature>
<name>A0A2P2E5Q6_9PROT</name>
<dbReference type="Gene3D" id="2.40.50.180">
    <property type="entry name" value="CheA-289, Domain 4"/>
    <property type="match status" value="1"/>
</dbReference>
<comment type="caution">
    <text evidence="2">The sequence shown here is derived from an EMBL/GenBank/DDBJ whole genome shotgun (WGS) entry which is preliminary data.</text>
</comment>
<dbReference type="CDD" id="cd00732">
    <property type="entry name" value="CheW"/>
    <property type="match status" value="1"/>
</dbReference>
<evidence type="ECO:0000259" key="1">
    <source>
        <dbReference type="PROSITE" id="PS50851"/>
    </source>
</evidence>
<dbReference type="Pfam" id="PF01584">
    <property type="entry name" value="CheW"/>
    <property type="match status" value="1"/>
</dbReference>
<reference evidence="2 3" key="1">
    <citation type="journal article" date="2018" name="Genome Announc.">
        <title>Draft Genome Sequence of "Candidatus Phycosocius bacilliformis," an Alphaproteobacterial Ectosymbiont of the Hydrocarbon-Producing Green Alga Botryococcus braunii.</title>
        <authorList>
            <person name="Tanabe Y."/>
            <person name="Yamaguchi H."/>
            <person name="Watanabe M.M."/>
        </authorList>
    </citation>
    <scope>NUCLEOTIDE SEQUENCE [LARGE SCALE GENOMIC DNA]</scope>
    <source>
        <strain evidence="2 3">BOTRYCO-2</strain>
    </source>
</reference>
<dbReference type="PANTHER" id="PTHR22617">
    <property type="entry name" value="CHEMOTAXIS SENSOR HISTIDINE KINASE-RELATED"/>
    <property type="match status" value="1"/>
</dbReference>
<dbReference type="PANTHER" id="PTHR22617:SF23">
    <property type="entry name" value="CHEMOTAXIS PROTEIN CHEW"/>
    <property type="match status" value="1"/>
</dbReference>
<dbReference type="GO" id="GO:0007165">
    <property type="term" value="P:signal transduction"/>
    <property type="evidence" value="ECO:0007669"/>
    <property type="project" value="InterPro"/>
</dbReference>
<dbReference type="RefSeq" id="WP_108983284.1">
    <property type="nucleotide sequence ID" value="NZ_BFBR01000001.1"/>
</dbReference>
<dbReference type="InterPro" id="IPR002545">
    <property type="entry name" value="CheW-lke_dom"/>
</dbReference>
<dbReference type="InterPro" id="IPR039315">
    <property type="entry name" value="CheW"/>
</dbReference>
<dbReference type="GO" id="GO:0005829">
    <property type="term" value="C:cytosol"/>
    <property type="evidence" value="ECO:0007669"/>
    <property type="project" value="TreeGrafter"/>
</dbReference>
<accession>A0A2P2E5Q6</accession>
<dbReference type="SMART" id="SM00260">
    <property type="entry name" value="CheW"/>
    <property type="match status" value="1"/>
</dbReference>
<protein>
    <submittedName>
        <fullName evidence="2">Chemotaxis protein CheW</fullName>
    </submittedName>
</protein>
<dbReference type="OrthoDB" id="9794382at2"/>
<dbReference type="GO" id="GO:0006935">
    <property type="term" value="P:chemotaxis"/>
    <property type="evidence" value="ECO:0007669"/>
    <property type="project" value="InterPro"/>
</dbReference>
<dbReference type="PROSITE" id="PS50851">
    <property type="entry name" value="CHEW"/>
    <property type="match status" value="1"/>
</dbReference>
<organism evidence="2 3">
    <name type="scientific">Candidatus Phycosocius bacilliformis</name>
    <dbReference type="NCBI Taxonomy" id="1445552"/>
    <lineage>
        <taxon>Bacteria</taxon>
        <taxon>Pseudomonadati</taxon>
        <taxon>Pseudomonadota</taxon>
        <taxon>Alphaproteobacteria</taxon>
        <taxon>Caulobacterales</taxon>
        <taxon>Caulobacterales incertae sedis</taxon>
        <taxon>Candidatus Phycosocius</taxon>
    </lineage>
</organism>
<gene>
    <name evidence="2" type="primary">cheW_1</name>
    <name evidence="2" type="ORF">PbB2_00046</name>
</gene>
<sequence>MTDQHTNPEIAQQELMAFMAGGQEFCIDIMAIREIRGWTAATPLPKTPGYMMGVINLRGTILPILDLSARLGLGACEPSGRNVIMVVQIGSRAVGLLVDAVSEIIMVKAGDIQPAPSVAMDEMKALIIGIIPVGDRLLSLLDVNLVLPELEAEVA</sequence>
<dbReference type="EMBL" id="BFBR01000001">
    <property type="protein sequence ID" value="GBF56391.1"/>
    <property type="molecule type" value="Genomic_DNA"/>
</dbReference>
<evidence type="ECO:0000313" key="2">
    <source>
        <dbReference type="EMBL" id="GBF56391.1"/>
    </source>
</evidence>
<dbReference type="AlphaFoldDB" id="A0A2P2E5Q6"/>
<dbReference type="InterPro" id="IPR036061">
    <property type="entry name" value="CheW-like_dom_sf"/>
</dbReference>